<organism evidence="2 3">
    <name type="scientific">Recurvomyces mirabilis</name>
    <dbReference type="NCBI Taxonomy" id="574656"/>
    <lineage>
        <taxon>Eukaryota</taxon>
        <taxon>Fungi</taxon>
        <taxon>Dikarya</taxon>
        <taxon>Ascomycota</taxon>
        <taxon>Pezizomycotina</taxon>
        <taxon>Dothideomycetes</taxon>
        <taxon>Dothideomycetidae</taxon>
        <taxon>Mycosphaerellales</taxon>
        <taxon>Teratosphaeriaceae</taxon>
        <taxon>Recurvomyces</taxon>
    </lineage>
</organism>
<accession>A0AAE0TMZ2</accession>
<reference evidence="2" key="1">
    <citation type="submission" date="2023-07" db="EMBL/GenBank/DDBJ databases">
        <title>Black Yeasts Isolated from many extreme environments.</title>
        <authorList>
            <person name="Coleine C."/>
            <person name="Stajich J.E."/>
            <person name="Selbmann L."/>
        </authorList>
    </citation>
    <scope>NUCLEOTIDE SEQUENCE</scope>
    <source>
        <strain evidence="2">CCFEE 5485</strain>
    </source>
</reference>
<name>A0AAE0TMZ2_9PEZI</name>
<feature type="region of interest" description="Disordered" evidence="1">
    <location>
        <begin position="41"/>
        <end position="74"/>
    </location>
</feature>
<protein>
    <submittedName>
        <fullName evidence="2">Uncharacterized protein</fullName>
    </submittedName>
</protein>
<dbReference type="EMBL" id="JAUTXT010000078">
    <property type="protein sequence ID" value="KAK3669589.1"/>
    <property type="molecule type" value="Genomic_DNA"/>
</dbReference>
<dbReference type="Proteomes" id="UP001274830">
    <property type="component" value="Unassembled WGS sequence"/>
</dbReference>
<evidence type="ECO:0000313" key="3">
    <source>
        <dbReference type="Proteomes" id="UP001274830"/>
    </source>
</evidence>
<keyword evidence="3" id="KW-1185">Reference proteome</keyword>
<comment type="caution">
    <text evidence="2">The sequence shown here is derived from an EMBL/GenBank/DDBJ whole genome shotgun (WGS) entry which is preliminary data.</text>
</comment>
<evidence type="ECO:0000313" key="2">
    <source>
        <dbReference type="EMBL" id="KAK3669589.1"/>
    </source>
</evidence>
<feature type="region of interest" description="Disordered" evidence="1">
    <location>
        <begin position="393"/>
        <end position="424"/>
    </location>
</feature>
<evidence type="ECO:0000256" key="1">
    <source>
        <dbReference type="SAM" id="MobiDB-lite"/>
    </source>
</evidence>
<sequence>MARRWRSLIRRWHCNLKPRSTFGGRRWSVAHPPSFNAAFGSTASKHLGEDSPVDSRPIGAKHRYKPDRVRASDSDAHKTDKWNYLPDVHARNRSWVSLAALEVQKRLKHAEARPVDILRSSLEARAIDISTIEVCLAHHFKQLSAVSKKEMSDYACAQPVAALIIQYLLQNYDAWLHFVLRRGEAMIWLTYSAVAEGLEDILLDWVKVDIDETKAETAIGPMWYVWRGLFFRSVIQAHLRHAQSVSADRALQVFIEMLEALQQRIRSYGPQWLTLSLYPAAVELVKALCRPGWTKTDPALQMEVAVLHLRHPTTPNPGPAITLFKRQFDGKTKQEAIASLPPTHAKGLREDALWLEDKASEIFPRPQKIFRFGNMQKGKIKVVEGEIPPKDAAMFPDRLTRSGTDQDGGVRSDVGSRSIRKISY</sequence>
<proteinExistence type="predicted"/>
<gene>
    <name evidence="2" type="ORF">LTR78_010527</name>
</gene>
<dbReference type="AlphaFoldDB" id="A0AAE0TMZ2"/>